<feature type="non-terminal residue" evidence="2">
    <location>
        <position position="1"/>
    </location>
</feature>
<protein>
    <submittedName>
        <fullName evidence="2">Uncharacterized protein</fullName>
    </submittedName>
</protein>
<evidence type="ECO:0000313" key="3">
    <source>
        <dbReference type="Proteomes" id="UP001434883"/>
    </source>
</evidence>
<dbReference type="EMBL" id="JAHRIN010000285">
    <property type="protein sequence ID" value="MEQ2190882.1"/>
    <property type="molecule type" value="Genomic_DNA"/>
</dbReference>
<dbReference type="InterPro" id="IPR032466">
    <property type="entry name" value="Metal_Hydrolase"/>
</dbReference>
<accession>A0ABV0Q5X8</accession>
<dbReference type="Proteomes" id="UP001434883">
    <property type="component" value="Unassembled WGS sequence"/>
</dbReference>
<dbReference type="SUPFAM" id="SSF51556">
    <property type="entry name" value="Metallo-dependent hydrolases"/>
    <property type="match status" value="1"/>
</dbReference>
<comment type="caution">
    <text evidence="2">The sequence shown here is derived from an EMBL/GenBank/DDBJ whole genome shotgun (WGS) entry which is preliminary data.</text>
</comment>
<dbReference type="PANTHER" id="PTHR11647:SF58">
    <property type="entry name" value="DIHYDROPYRIMIDINASE-RELATED PROTEIN 5"/>
    <property type="match status" value="1"/>
</dbReference>
<comment type="similarity">
    <text evidence="1">Belongs to the metallo-dependent hydrolases superfamily. Hydantoinase/dihydropyrimidinase family.</text>
</comment>
<name>A0ABV0Q5X8_9TELE</name>
<evidence type="ECO:0000313" key="2">
    <source>
        <dbReference type="EMBL" id="MEQ2190882.1"/>
    </source>
</evidence>
<proteinExistence type="inferred from homology"/>
<organism evidence="2 3">
    <name type="scientific">Xenoophorus captivus</name>
    <dbReference type="NCBI Taxonomy" id="1517983"/>
    <lineage>
        <taxon>Eukaryota</taxon>
        <taxon>Metazoa</taxon>
        <taxon>Chordata</taxon>
        <taxon>Craniata</taxon>
        <taxon>Vertebrata</taxon>
        <taxon>Euteleostomi</taxon>
        <taxon>Actinopterygii</taxon>
        <taxon>Neopterygii</taxon>
        <taxon>Teleostei</taxon>
        <taxon>Neoteleostei</taxon>
        <taxon>Acanthomorphata</taxon>
        <taxon>Ovalentaria</taxon>
        <taxon>Atherinomorphae</taxon>
        <taxon>Cyprinodontiformes</taxon>
        <taxon>Goodeidae</taxon>
        <taxon>Xenoophorus</taxon>
    </lineage>
</organism>
<keyword evidence="3" id="KW-1185">Reference proteome</keyword>
<dbReference type="InterPro" id="IPR050378">
    <property type="entry name" value="Metallo-dep_Hydrolases_sf"/>
</dbReference>
<evidence type="ECO:0000256" key="1">
    <source>
        <dbReference type="ARBA" id="ARBA00008829"/>
    </source>
</evidence>
<gene>
    <name evidence="2" type="ORF">XENOCAPTIV_013813</name>
</gene>
<dbReference type="PANTHER" id="PTHR11647">
    <property type="entry name" value="HYDRANTOINASE/DIHYDROPYRIMIDINASE FAMILY MEMBER"/>
    <property type="match status" value="1"/>
</dbReference>
<reference evidence="2 3" key="1">
    <citation type="submission" date="2021-06" db="EMBL/GenBank/DDBJ databases">
        <authorList>
            <person name="Palmer J.M."/>
        </authorList>
    </citation>
    <scope>NUCLEOTIDE SEQUENCE [LARGE SCALE GENOMIC DNA]</scope>
    <source>
        <strain evidence="2 3">XC_2019</strain>
        <tissue evidence="2">Muscle</tissue>
    </source>
</reference>
<dbReference type="Gene3D" id="3.20.20.140">
    <property type="entry name" value="Metal-dependent hydrolases"/>
    <property type="match status" value="1"/>
</dbReference>
<sequence>SFIRHCRPARTLGQLHVCTLKMESSWQRCRIPAYNLFDLSSFSFIFLTDGLQSGKSHFSMSCRCKVVHAETTVAHAVLNGNQYYHQDWAHAAAHVIVPPLRLDPNTPSYLMGLLGKYVLCLHQ</sequence>